<organism evidence="2 3">
    <name type="scientific">Carjivirus communis</name>
    <dbReference type="NCBI Taxonomy" id="2955582"/>
    <lineage>
        <taxon>Viruses</taxon>
        <taxon>Duplodnaviria</taxon>
        <taxon>Heunggongvirae</taxon>
        <taxon>Uroviricota</taxon>
        <taxon>Caudoviricetes</taxon>
        <taxon>Crassvirales</taxon>
        <taxon>Intestiviridae</taxon>
        <taxon>Crudevirinae</taxon>
        <taxon>Carjivirus</taxon>
    </lineage>
</organism>
<proteinExistence type="predicted"/>
<keyword evidence="3" id="KW-1185">Reference proteome</keyword>
<dbReference type="GeneID" id="75576151"/>
<gene>
    <name evidence="2" type="primary">KP06_gp87</name>
</gene>
<evidence type="ECO:0000256" key="1">
    <source>
        <dbReference type="SAM" id="MobiDB-lite"/>
    </source>
</evidence>
<name>A0A348JCV7_9CAUD</name>
<dbReference type="KEGG" id="vg:75576151"/>
<reference evidence="2 3" key="1">
    <citation type="journal article" date="2014" name="Nat. Commun.">
        <title>A highly abundant bacteriophage discovered in the unknown sequences of human faecal metagenomes.</title>
        <authorList>
            <person name="Dutilh B.E."/>
            <person name="Cassman N."/>
            <person name="McNair K."/>
            <person name="Sanchez S.E."/>
            <person name="Silva G.G."/>
            <person name="Boling L."/>
            <person name="Barr J.J."/>
            <person name="Speth D.R."/>
            <person name="Seguritan V."/>
            <person name="Aziz R.K."/>
            <person name="Felts B."/>
            <person name="Dinsdale E.A."/>
            <person name="Mokili J.L."/>
            <person name="Edwards R.A."/>
        </authorList>
    </citation>
    <scope>NUCLEOTIDE SEQUENCE [LARGE SCALE GENOMIC DNA]</scope>
</reference>
<evidence type="ECO:0000313" key="3">
    <source>
        <dbReference type="Proteomes" id="UP001097704"/>
    </source>
</evidence>
<evidence type="ECO:0000313" key="2">
    <source>
        <dbReference type="EMBL" id="DAB41602.1"/>
    </source>
</evidence>
<accession>A0A348JCV7</accession>
<dbReference type="Proteomes" id="UP001097704">
    <property type="component" value="Segment"/>
</dbReference>
<feature type="region of interest" description="Disordered" evidence="1">
    <location>
        <begin position="1"/>
        <end position="25"/>
    </location>
</feature>
<protein>
    <submittedName>
        <fullName evidence="2">Uncharacterized protein</fullName>
    </submittedName>
</protein>
<sequence length="46" mass="5245">MGKDKSETKPKYTREFHSGERNKKEVKVPSKLKLGNIGIDSIIKTK</sequence>
<dbReference type="RefSeq" id="YP_010509493.1">
    <property type="nucleotide sequence ID" value="NC_067194.1"/>
</dbReference>
<dbReference type="EMBL" id="BK010471">
    <property type="protein sequence ID" value="DAB41602.1"/>
    <property type="molecule type" value="Genomic_DNA"/>
</dbReference>